<keyword evidence="1" id="KW-0175">Coiled coil</keyword>
<keyword evidence="3" id="KW-1185">Reference proteome</keyword>
<accession>A0A8C4RF21</accession>
<reference evidence="2" key="1">
    <citation type="submission" date="2021-06" db="EMBL/GenBank/DDBJ databases">
        <authorList>
            <consortium name="Wellcome Sanger Institute Data Sharing"/>
        </authorList>
    </citation>
    <scope>NUCLEOTIDE SEQUENCE [LARGE SCALE GENOMIC DNA]</scope>
</reference>
<protein>
    <submittedName>
        <fullName evidence="2">Uncharacterized protein</fullName>
    </submittedName>
</protein>
<proteinExistence type="predicted"/>
<dbReference type="AlphaFoldDB" id="A0A8C4RF21"/>
<dbReference type="PANTHER" id="PTHR33331:SF13">
    <property type="entry name" value="COILED-COIL DOMAIN CONTAINING 162"/>
    <property type="match status" value="1"/>
</dbReference>
<dbReference type="Proteomes" id="UP000694620">
    <property type="component" value="Chromosome 3"/>
</dbReference>
<reference evidence="2" key="2">
    <citation type="submission" date="2025-08" db="UniProtKB">
        <authorList>
            <consortium name="Ensembl"/>
        </authorList>
    </citation>
    <scope>IDENTIFICATION</scope>
</reference>
<dbReference type="PANTHER" id="PTHR33331">
    <property type="entry name" value="COILED-COIL DOMAIN-CONTAINING PROTEIN 162"/>
    <property type="match status" value="1"/>
</dbReference>
<dbReference type="GeneTree" id="ENSGT00940000163170"/>
<organism evidence="2 3">
    <name type="scientific">Erpetoichthys calabaricus</name>
    <name type="common">Rope fish</name>
    <name type="synonym">Calamoichthys calabaricus</name>
    <dbReference type="NCBI Taxonomy" id="27687"/>
    <lineage>
        <taxon>Eukaryota</taxon>
        <taxon>Metazoa</taxon>
        <taxon>Chordata</taxon>
        <taxon>Craniata</taxon>
        <taxon>Vertebrata</taxon>
        <taxon>Euteleostomi</taxon>
        <taxon>Actinopterygii</taxon>
        <taxon>Polypteriformes</taxon>
        <taxon>Polypteridae</taxon>
        <taxon>Erpetoichthys</taxon>
    </lineage>
</organism>
<dbReference type="InterPro" id="IPR040401">
    <property type="entry name" value="CCDC162"/>
</dbReference>
<reference evidence="2" key="3">
    <citation type="submission" date="2025-09" db="UniProtKB">
        <authorList>
            <consortium name="Ensembl"/>
        </authorList>
    </citation>
    <scope>IDENTIFICATION</scope>
</reference>
<feature type="coiled-coil region" evidence="1">
    <location>
        <begin position="471"/>
        <end position="498"/>
    </location>
</feature>
<dbReference type="Ensembl" id="ENSECRT00000001062.1">
    <property type="protein sequence ID" value="ENSECRP00000001042.1"/>
    <property type="gene ID" value="ENSECRG00000000698.1"/>
</dbReference>
<name>A0A8C4RF21_ERPCA</name>
<evidence type="ECO:0000313" key="3">
    <source>
        <dbReference type="Proteomes" id="UP000694620"/>
    </source>
</evidence>
<evidence type="ECO:0000313" key="2">
    <source>
        <dbReference type="Ensembl" id="ENSECRP00000001042.1"/>
    </source>
</evidence>
<sequence length="754" mass="86549">MFKQFVEENDLNTALQQTLQIVAAFHDIVSYVVGFAHLGSYSAVYTSRKHERLTADWGGTEGIGAELQEIQKQIDALRDPTNPQEVGKLLQLRREVLFLQFDAAVQHLIREAFLSSGNIESFKAVTDNMSHALPDLSNSLISSIYSSRINVPEPLFPSGSRVSIISVCLCGLSERNLKIANGEILGVSLLMEDVIQTTVFYLLQPDHAGDIIPVNSLIHTEENIFSEGLLENPVELYMLLKSFLVLWKQLEVFKKEWAREKLGMEEINTLSLHQQFSKIYRVEIFYPAMKMIAGQMGNEEAFDQLFIDTQSILPLKGASEMEIKTQQVVGKHLECHMISEVQKRVAKDLTLVISERARQDTGLPIELWKHPIMEEHFSAVRPQIIEKFVQNLTDGQLESGDEVTFTKEHLKACLTSLACDIMARERSNFEAYSMFYENILQQEHHLLFQKEQAVDIQKRSTDFSYQMIVEITALRAKLSGLEEENQTLRDKIKKEIHQEYEELVQNLFLACFNLKAKLDEYHVKMNSDVCQLISEVRRESIENMITLKRKFGSTRDNFALSGNLEKVSLFWISWNKYSAVIAGAKDKFCIYSIFILRHFLPVSTDCMHSLLQKKQLLKEAEHRAAEDTRSRQHLDGVKSANMGRLQEEIGEKELKLRIIMEELEKTSKISQLQQRKIDKEIRELSHERSLKLDAFQRVDELQSQVYDFESTLSHRGSSAGPSHVYSGFTKYSHPFTFCTLYQNSPNVLKSKTSR</sequence>
<evidence type="ECO:0000256" key="1">
    <source>
        <dbReference type="SAM" id="Coils"/>
    </source>
</evidence>